<reference evidence="4" key="1">
    <citation type="submission" date="2023-10" db="EMBL/GenBank/DDBJ databases">
        <title>Genome assembly of Pristionchus species.</title>
        <authorList>
            <person name="Yoshida K."/>
            <person name="Sommer R.J."/>
        </authorList>
    </citation>
    <scope>NUCLEOTIDE SEQUENCE</scope>
    <source>
        <strain evidence="4">RS5133</strain>
    </source>
</reference>
<gene>
    <name evidence="4" type="ORF">PFISCL1PPCAC_1615</name>
</gene>
<proteinExistence type="predicted"/>
<name>A0AAV5UVX8_9BILA</name>
<dbReference type="AlphaFoldDB" id="A0AAV5UVX8"/>
<feature type="region of interest" description="Disordered" evidence="1">
    <location>
        <begin position="193"/>
        <end position="214"/>
    </location>
</feature>
<keyword evidence="2" id="KW-0472">Membrane</keyword>
<evidence type="ECO:0000313" key="5">
    <source>
        <dbReference type="Proteomes" id="UP001432322"/>
    </source>
</evidence>
<feature type="non-terminal residue" evidence="4">
    <location>
        <position position="1"/>
    </location>
</feature>
<keyword evidence="3" id="KW-0732">Signal</keyword>
<dbReference type="Proteomes" id="UP001432322">
    <property type="component" value="Unassembled WGS sequence"/>
</dbReference>
<comment type="caution">
    <text evidence="4">The sequence shown here is derived from an EMBL/GenBank/DDBJ whole genome shotgun (WGS) entry which is preliminary data.</text>
</comment>
<evidence type="ECO:0000256" key="3">
    <source>
        <dbReference type="SAM" id="SignalP"/>
    </source>
</evidence>
<feature type="transmembrane region" description="Helical" evidence="2">
    <location>
        <begin position="141"/>
        <end position="168"/>
    </location>
</feature>
<accession>A0AAV5UVX8</accession>
<feature type="chain" id="PRO_5043484459" evidence="3">
    <location>
        <begin position="44"/>
        <end position="622"/>
    </location>
</feature>
<evidence type="ECO:0000256" key="1">
    <source>
        <dbReference type="SAM" id="MobiDB-lite"/>
    </source>
</evidence>
<feature type="signal peptide" evidence="3">
    <location>
        <begin position="1"/>
        <end position="43"/>
    </location>
</feature>
<evidence type="ECO:0000313" key="4">
    <source>
        <dbReference type="EMBL" id="GMT10318.1"/>
    </source>
</evidence>
<feature type="compositionally biased region" description="Polar residues" evidence="1">
    <location>
        <begin position="195"/>
        <end position="205"/>
    </location>
</feature>
<keyword evidence="2" id="KW-0812">Transmembrane</keyword>
<keyword evidence="5" id="KW-1185">Reference proteome</keyword>
<organism evidence="4 5">
    <name type="scientific">Pristionchus fissidentatus</name>
    <dbReference type="NCBI Taxonomy" id="1538716"/>
    <lineage>
        <taxon>Eukaryota</taxon>
        <taxon>Metazoa</taxon>
        <taxon>Ecdysozoa</taxon>
        <taxon>Nematoda</taxon>
        <taxon>Chromadorea</taxon>
        <taxon>Rhabditida</taxon>
        <taxon>Rhabditina</taxon>
        <taxon>Diplogasteromorpha</taxon>
        <taxon>Diplogasteroidea</taxon>
        <taxon>Neodiplogasteridae</taxon>
        <taxon>Pristionchus</taxon>
    </lineage>
</organism>
<dbReference type="EMBL" id="BTSY01000001">
    <property type="protein sequence ID" value="GMT10318.1"/>
    <property type="molecule type" value="Genomic_DNA"/>
</dbReference>
<keyword evidence="2" id="KW-1133">Transmembrane helix</keyword>
<sequence>AVASIPQSEMNRWSSIIDRGSRVTLTRLFLLILVLHSTVPVAAKCPNFVHRTCPECDLVLRPIKTFTCPEGYLQMWIRHKESRWSATMDRLMCVDDEWKTDGKGSIREGAIVTCEIKAMALMGRSSDSSPSSSLSSSFSPMGILLIVVSVAFSIALVVAIVFVITKFFKKVIQKRKNKEMNKKLDLEMARKIVANQPNGTDPSDSTESKPTREEMEREFAQFLKDWKSHSVQDREEFVDEMIKEFSGDVTPLMFMETLKKLLEEETHTDIWIKMLRFSLMVERDLFHWDRTKMDQILEKDKIFPSQCHERMQAFLMKHANELLQKYGDVARGGEDGEAGFMRFIAFLIGFTCRDARILKVMDDTWTKFGFTQSDASRAMVWGYRRFMDDPHWRVAGRPQTTESNGNHLTFYKLMRELRGTRPIPRLDEGSRAQHILFALGCGYETDWAEGPLAYLNDRKNYPETKYYCGIDYLWLMMGRDLVMNNAWLWMCKKNVSEHDRLCNRFGQEGKLYEHVVDTVGKYEEDYNAVEGQNIMTYAVRYSPDIEKRINFGEHRVWYERYLNNKKTIGEGINEWLKKNCQQEITTHAPKDPRNAVDYYTRIAQEWEESKKKMNSDASSKPE</sequence>
<evidence type="ECO:0000256" key="2">
    <source>
        <dbReference type="SAM" id="Phobius"/>
    </source>
</evidence>
<protein>
    <submittedName>
        <fullName evidence="4">Uncharacterized protein</fullName>
    </submittedName>
</protein>